<proteinExistence type="predicted"/>
<evidence type="ECO:0000256" key="1">
    <source>
        <dbReference type="SAM" id="MobiDB-lite"/>
    </source>
</evidence>
<feature type="compositionally biased region" description="Gly residues" evidence="1">
    <location>
        <begin position="8"/>
        <end position="18"/>
    </location>
</feature>
<dbReference type="Proteomes" id="UP000239757">
    <property type="component" value="Unassembled WGS sequence"/>
</dbReference>
<protein>
    <submittedName>
        <fullName evidence="2">Uncharacterized protein</fullName>
    </submittedName>
</protein>
<organism evidence="2 3">
    <name type="scientific">Gossypium barbadense</name>
    <name type="common">Sea Island cotton</name>
    <name type="synonym">Hibiscus barbadensis</name>
    <dbReference type="NCBI Taxonomy" id="3634"/>
    <lineage>
        <taxon>Eukaryota</taxon>
        <taxon>Viridiplantae</taxon>
        <taxon>Streptophyta</taxon>
        <taxon>Embryophyta</taxon>
        <taxon>Tracheophyta</taxon>
        <taxon>Spermatophyta</taxon>
        <taxon>Magnoliopsida</taxon>
        <taxon>eudicotyledons</taxon>
        <taxon>Gunneridae</taxon>
        <taxon>Pentapetalae</taxon>
        <taxon>rosids</taxon>
        <taxon>malvids</taxon>
        <taxon>Malvales</taxon>
        <taxon>Malvaceae</taxon>
        <taxon>Malvoideae</taxon>
        <taxon>Gossypium</taxon>
    </lineage>
</organism>
<accession>A0A2P5XLY5</accession>
<sequence length="171" mass="18493">MGRNRFESGGGYSGGRRGSLGHKSCAKRILSLVVAMVVGEQDIAIVENLSRWGFSSYVRCQHMKPLHELDERVVVTESVGPRAVGDIIRNVLVGLLFGRLGKKVLGRSSIVSSRYVSSIIPKNSSQGSVVSPVDAADAEDDAPFLFFEAGTTVFFPLEDDMVPAIRIIKPS</sequence>
<dbReference type="AlphaFoldDB" id="A0A2P5XLY5"/>
<feature type="region of interest" description="Disordered" evidence="1">
    <location>
        <begin position="1"/>
        <end position="21"/>
    </location>
</feature>
<evidence type="ECO:0000313" key="2">
    <source>
        <dbReference type="EMBL" id="PPS04337.1"/>
    </source>
</evidence>
<gene>
    <name evidence="2" type="ORF">GOBAR_AA16321</name>
</gene>
<reference evidence="2 3" key="1">
    <citation type="submission" date="2015-01" db="EMBL/GenBank/DDBJ databases">
        <title>Genome of allotetraploid Gossypium barbadense reveals genomic plasticity and fiber elongation in cotton evolution.</title>
        <authorList>
            <person name="Chen X."/>
            <person name="Liu X."/>
            <person name="Zhao B."/>
            <person name="Zheng H."/>
            <person name="Hu Y."/>
            <person name="Lu G."/>
            <person name="Yang C."/>
            <person name="Chen J."/>
            <person name="Shan C."/>
            <person name="Zhang L."/>
            <person name="Zhou Y."/>
            <person name="Wang L."/>
            <person name="Guo W."/>
            <person name="Bai Y."/>
            <person name="Ruan J."/>
            <person name="Shangguan X."/>
            <person name="Mao Y."/>
            <person name="Jiang J."/>
            <person name="Zhu Y."/>
            <person name="Lei J."/>
            <person name="Kang H."/>
            <person name="Chen S."/>
            <person name="He X."/>
            <person name="Wang R."/>
            <person name="Wang Y."/>
            <person name="Chen J."/>
            <person name="Wang L."/>
            <person name="Yu S."/>
            <person name="Wang B."/>
            <person name="Wei J."/>
            <person name="Song S."/>
            <person name="Lu X."/>
            <person name="Gao Z."/>
            <person name="Gu W."/>
            <person name="Deng X."/>
            <person name="Ma D."/>
            <person name="Wang S."/>
            <person name="Liang W."/>
            <person name="Fang L."/>
            <person name="Cai C."/>
            <person name="Zhu X."/>
            <person name="Zhou B."/>
            <person name="Zhang Y."/>
            <person name="Chen Z."/>
            <person name="Xu S."/>
            <person name="Zhu R."/>
            <person name="Wang S."/>
            <person name="Zhang T."/>
            <person name="Zhao G."/>
        </authorList>
    </citation>
    <scope>NUCLEOTIDE SEQUENCE [LARGE SCALE GENOMIC DNA]</scope>
    <source>
        <strain evidence="3">cv. Xinhai21</strain>
        <tissue evidence="2">Leaf</tissue>
    </source>
</reference>
<dbReference type="EMBL" id="KZ664616">
    <property type="protein sequence ID" value="PPS04337.1"/>
    <property type="molecule type" value="Genomic_DNA"/>
</dbReference>
<name>A0A2P5XLY5_GOSBA</name>
<evidence type="ECO:0000313" key="3">
    <source>
        <dbReference type="Proteomes" id="UP000239757"/>
    </source>
</evidence>